<dbReference type="RefSeq" id="WP_013171442.1">
    <property type="nucleotide sequence ID" value="NC_014219.1"/>
</dbReference>
<feature type="transmembrane region" description="Helical" evidence="1">
    <location>
        <begin position="48"/>
        <end position="68"/>
    </location>
</feature>
<evidence type="ECO:0000256" key="1">
    <source>
        <dbReference type="SAM" id="Phobius"/>
    </source>
</evidence>
<dbReference type="HOGENOM" id="CLU_2091874_0_0_9"/>
<keyword evidence="1" id="KW-0812">Transmembrane</keyword>
<dbReference type="AlphaFoldDB" id="D6XXF6"/>
<keyword evidence="1" id="KW-1133">Transmembrane helix</keyword>
<dbReference type="EMBL" id="CP001791">
    <property type="protein sequence ID" value="ADH98013.1"/>
    <property type="molecule type" value="Genomic_DNA"/>
</dbReference>
<feature type="transmembrane region" description="Helical" evidence="1">
    <location>
        <begin position="89"/>
        <end position="114"/>
    </location>
</feature>
<keyword evidence="3" id="KW-1185">Reference proteome</keyword>
<sequence>MKDTVLFTVELLRIILILFAALVGYSLLNTFVMDFFGGLDVFEGNDFFRTWFFLLQTLGILGLVTVLYRNKLKKSGWMAKYQGPLQARTVWWIVRISLAAIVASYGIFFGLVVFSG</sequence>
<organism evidence="2 3">
    <name type="scientific">Bacillus selenitireducens (strain ATCC 700615 / DSM 15326 / MLS10)</name>
    <dbReference type="NCBI Taxonomy" id="439292"/>
    <lineage>
        <taxon>Bacteria</taxon>
        <taxon>Bacillati</taxon>
        <taxon>Bacillota</taxon>
        <taxon>Bacilli</taxon>
        <taxon>Bacillales</taxon>
        <taxon>Bacillaceae</taxon>
        <taxon>Salisediminibacterium</taxon>
    </lineage>
</organism>
<evidence type="ECO:0000313" key="2">
    <source>
        <dbReference type="EMBL" id="ADH98013.1"/>
    </source>
</evidence>
<keyword evidence="1" id="KW-0472">Membrane</keyword>
<gene>
    <name evidence="2" type="ordered locus">Bsel_0475</name>
</gene>
<dbReference type="STRING" id="439292.Bsel_0475"/>
<name>D6XXF6_BACIE</name>
<proteinExistence type="predicted"/>
<accession>D6XXF6</accession>
<dbReference type="Proteomes" id="UP000000271">
    <property type="component" value="Chromosome"/>
</dbReference>
<dbReference type="OrthoDB" id="2971583at2"/>
<dbReference type="KEGG" id="bse:Bsel_0475"/>
<evidence type="ECO:0000313" key="3">
    <source>
        <dbReference type="Proteomes" id="UP000000271"/>
    </source>
</evidence>
<reference evidence="2" key="1">
    <citation type="submission" date="2009-10" db="EMBL/GenBank/DDBJ databases">
        <title>Complete sequence of Bacillus selenitireducens MLS10.</title>
        <authorList>
            <consortium name="US DOE Joint Genome Institute"/>
            <person name="Lucas S."/>
            <person name="Copeland A."/>
            <person name="Lapidus A."/>
            <person name="Glavina del Rio T."/>
            <person name="Dalin E."/>
            <person name="Tice H."/>
            <person name="Bruce D."/>
            <person name="Goodwin L."/>
            <person name="Pitluck S."/>
            <person name="Sims D."/>
            <person name="Brettin T."/>
            <person name="Detter J.C."/>
            <person name="Han C."/>
            <person name="Larimer F."/>
            <person name="Land M."/>
            <person name="Hauser L."/>
            <person name="Kyrpides N."/>
            <person name="Ovchinnikova G."/>
            <person name="Stolz J."/>
        </authorList>
    </citation>
    <scope>NUCLEOTIDE SEQUENCE [LARGE SCALE GENOMIC DNA]</scope>
    <source>
        <strain evidence="2">MLS10</strain>
    </source>
</reference>
<feature type="transmembrane region" description="Helical" evidence="1">
    <location>
        <begin position="7"/>
        <end position="28"/>
    </location>
</feature>
<protein>
    <submittedName>
        <fullName evidence="2">Uncharacterized protein</fullName>
    </submittedName>
</protein>